<dbReference type="FunFam" id="3.30.300.130:FF:000001">
    <property type="entry name" value="NFU1 iron-sulfur cluster scaffold"/>
    <property type="match status" value="1"/>
</dbReference>
<dbReference type="GO" id="GO:0051536">
    <property type="term" value="F:iron-sulfur cluster binding"/>
    <property type="evidence" value="ECO:0007669"/>
    <property type="project" value="InterPro"/>
</dbReference>
<dbReference type="AlphaFoldDB" id="A0A9W6T523"/>
<dbReference type="GO" id="GO:0005506">
    <property type="term" value="F:iron ion binding"/>
    <property type="evidence" value="ECO:0007669"/>
    <property type="project" value="InterPro"/>
</dbReference>
<dbReference type="GO" id="GO:0005739">
    <property type="term" value="C:mitochondrion"/>
    <property type="evidence" value="ECO:0007669"/>
    <property type="project" value="TreeGrafter"/>
</dbReference>
<feature type="region of interest" description="Disordered" evidence="3">
    <location>
        <begin position="252"/>
        <end position="295"/>
    </location>
</feature>
<keyword evidence="2" id="KW-0175">Coiled coil</keyword>
<feature type="domain" description="Scaffold protein Nfu/NifU N-terminal" evidence="4">
    <location>
        <begin position="29"/>
        <end position="141"/>
    </location>
</feature>
<feature type="coiled-coil region" evidence="2">
    <location>
        <begin position="146"/>
        <end position="183"/>
    </location>
</feature>
<dbReference type="InterPro" id="IPR014824">
    <property type="entry name" value="Nfu/NifU_N"/>
</dbReference>
<dbReference type="PANTHER" id="PTHR11178:SF1">
    <property type="entry name" value="NFU1 IRON-SULFUR CLUSTER SCAFFOLD HOMOLOG, MITOCHONDRIAL"/>
    <property type="match status" value="1"/>
</dbReference>
<dbReference type="Proteomes" id="UP001165120">
    <property type="component" value="Unassembled WGS sequence"/>
</dbReference>
<evidence type="ECO:0000256" key="3">
    <source>
        <dbReference type="SAM" id="MobiDB-lite"/>
    </source>
</evidence>
<dbReference type="Pfam" id="PF01106">
    <property type="entry name" value="NifU"/>
    <property type="match status" value="1"/>
</dbReference>
<reference evidence="5" key="1">
    <citation type="submission" date="2023-04" db="EMBL/GenBank/DDBJ databases">
        <title>Candida boidinii NBRC 10035.</title>
        <authorList>
            <person name="Ichikawa N."/>
            <person name="Sato H."/>
            <person name="Tonouchi N."/>
        </authorList>
    </citation>
    <scope>NUCLEOTIDE SEQUENCE</scope>
    <source>
        <strain evidence="5">NBRC 10035</strain>
    </source>
</reference>
<dbReference type="SUPFAM" id="SSF110836">
    <property type="entry name" value="Hypothetical protein SAV1430"/>
    <property type="match status" value="1"/>
</dbReference>
<accession>A0A9W6T523</accession>
<dbReference type="SUPFAM" id="SSF117916">
    <property type="entry name" value="Fe-S cluster assembly (FSCA) domain-like"/>
    <property type="match status" value="1"/>
</dbReference>
<dbReference type="InterPro" id="IPR035433">
    <property type="entry name" value="NFU1-like"/>
</dbReference>
<evidence type="ECO:0000256" key="2">
    <source>
        <dbReference type="SAM" id="Coils"/>
    </source>
</evidence>
<gene>
    <name evidence="5" type="ORF">Cboi02_000464900</name>
</gene>
<dbReference type="Gene3D" id="3.30.300.130">
    <property type="entry name" value="Fe-S cluster assembly (FSCA)"/>
    <property type="match status" value="1"/>
</dbReference>
<feature type="compositionally biased region" description="Polar residues" evidence="3">
    <location>
        <begin position="272"/>
        <end position="287"/>
    </location>
</feature>
<dbReference type="EMBL" id="BSXN01001956">
    <property type="protein sequence ID" value="GME75081.1"/>
    <property type="molecule type" value="Genomic_DNA"/>
</dbReference>
<dbReference type="GO" id="GO:0016226">
    <property type="term" value="P:iron-sulfur cluster assembly"/>
    <property type="evidence" value="ECO:0007669"/>
    <property type="project" value="InterPro"/>
</dbReference>
<evidence type="ECO:0000313" key="6">
    <source>
        <dbReference type="Proteomes" id="UP001165120"/>
    </source>
</evidence>
<name>A0A9W6T523_CANBO</name>
<comment type="caution">
    <text evidence="5">The sequence shown here is derived from an EMBL/GenBank/DDBJ whole genome shotgun (WGS) entry which is preliminary data.</text>
</comment>
<dbReference type="OrthoDB" id="565552at2759"/>
<dbReference type="Gene3D" id="3.30.1370.70">
    <property type="entry name" value="Scaffold protein Nfu/NifU, N-terminal domain"/>
    <property type="match status" value="1"/>
</dbReference>
<protein>
    <submittedName>
        <fullName evidence="5">Unnamed protein product</fullName>
    </submittedName>
</protein>
<sequence length="295" mass="32983">MFNSLLKRSIPRISNSKIDRLSFYRTLFIQTQKTPNENALKFIPSSIKILPSKDYPTLEINSLKDALSSSELAFKLFSINDPTKSKRGIKSILFGYDFITVEKYAAETTDTNFVEDQSSSSTWALLKPEIFAILTEFLNSGQSVLSKEYINKLQETKDKENELNEDEEDIDEVVELIQELLVTRIQPAIQEDGGDIKFVRFDEDSGTVYLKLIGACKSCSSSSITLKNGIEGMLKYYIDEVKNVEQILDEDAAEGSENKDSVDFESGVGSGNAKTAQSQTVKSNESYESPIPPSL</sequence>
<evidence type="ECO:0000313" key="5">
    <source>
        <dbReference type="EMBL" id="GME75081.1"/>
    </source>
</evidence>
<dbReference type="InterPro" id="IPR001075">
    <property type="entry name" value="NIF_FeS_clus_asmbl_NifU_C"/>
</dbReference>
<organism evidence="5 6">
    <name type="scientific">Candida boidinii</name>
    <name type="common">Yeast</name>
    <dbReference type="NCBI Taxonomy" id="5477"/>
    <lineage>
        <taxon>Eukaryota</taxon>
        <taxon>Fungi</taxon>
        <taxon>Dikarya</taxon>
        <taxon>Ascomycota</taxon>
        <taxon>Saccharomycotina</taxon>
        <taxon>Pichiomycetes</taxon>
        <taxon>Pichiales</taxon>
        <taxon>Pichiaceae</taxon>
        <taxon>Ogataea</taxon>
        <taxon>Ogataea/Candida clade</taxon>
    </lineage>
</organism>
<proteinExistence type="inferred from homology"/>
<dbReference type="SMART" id="SM00932">
    <property type="entry name" value="Nfu_N"/>
    <property type="match status" value="1"/>
</dbReference>
<evidence type="ECO:0000259" key="4">
    <source>
        <dbReference type="SMART" id="SM00932"/>
    </source>
</evidence>
<dbReference type="PIRSF" id="PIRSF036773">
    <property type="entry name" value="HIRIP5"/>
    <property type="match status" value="1"/>
</dbReference>
<dbReference type="InterPro" id="IPR034904">
    <property type="entry name" value="FSCA_dom_sf"/>
</dbReference>
<keyword evidence="6" id="KW-1185">Reference proteome</keyword>
<evidence type="ECO:0000256" key="1">
    <source>
        <dbReference type="ARBA" id="ARBA00006420"/>
    </source>
</evidence>
<dbReference type="Pfam" id="PF08712">
    <property type="entry name" value="Nfu_N"/>
    <property type="match status" value="1"/>
</dbReference>
<comment type="similarity">
    <text evidence="1">Belongs to the NifU family.</text>
</comment>
<dbReference type="InterPro" id="IPR036498">
    <property type="entry name" value="Nfu/NifU_N_sf"/>
</dbReference>
<dbReference type="PANTHER" id="PTHR11178">
    <property type="entry name" value="IRON-SULFUR CLUSTER SCAFFOLD PROTEIN NFU-RELATED"/>
    <property type="match status" value="1"/>
</dbReference>